<dbReference type="InterPro" id="IPR007138">
    <property type="entry name" value="ABM_dom"/>
</dbReference>
<protein>
    <recommendedName>
        <fullName evidence="2">ABM domain-containing protein</fullName>
    </recommendedName>
</protein>
<evidence type="ECO:0000256" key="1">
    <source>
        <dbReference type="SAM" id="Phobius"/>
    </source>
</evidence>
<comment type="caution">
    <text evidence="3">The sequence shown here is derived from an EMBL/GenBank/DDBJ whole genome shotgun (WGS) entry which is preliminary data.</text>
</comment>
<dbReference type="PANTHER" id="PTHR40624">
    <property type="entry name" value="BIOSYNTHESIS MONOOXYGENASE, PUTATIVE (AFU_ORTHOLOGUE AFUA_1G12025)-RELATED"/>
    <property type="match status" value="1"/>
</dbReference>
<dbReference type="Pfam" id="PF03992">
    <property type="entry name" value="ABM"/>
    <property type="match status" value="1"/>
</dbReference>
<evidence type="ECO:0000313" key="4">
    <source>
        <dbReference type="Proteomes" id="UP001295423"/>
    </source>
</evidence>
<keyword evidence="1" id="KW-1133">Transmembrane helix</keyword>
<feature type="transmembrane region" description="Helical" evidence="1">
    <location>
        <begin position="15"/>
        <end position="34"/>
    </location>
</feature>
<keyword evidence="1" id="KW-0472">Membrane</keyword>
<gene>
    <name evidence="3" type="ORF">CYCCA115_LOCUS15068</name>
</gene>
<dbReference type="SUPFAM" id="SSF54909">
    <property type="entry name" value="Dimeric alpha+beta barrel"/>
    <property type="match status" value="1"/>
</dbReference>
<evidence type="ECO:0000313" key="3">
    <source>
        <dbReference type="EMBL" id="CAJ1954475.1"/>
    </source>
</evidence>
<proteinExistence type="predicted"/>
<feature type="domain" description="ABM" evidence="2">
    <location>
        <begin position="48"/>
        <end position="139"/>
    </location>
</feature>
<accession>A0AAD2FVU2</accession>
<dbReference type="EMBL" id="CAKOGP040001869">
    <property type="protein sequence ID" value="CAJ1954475.1"/>
    <property type="molecule type" value="Genomic_DNA"/>
</dbReference>
<dbReference type="PANTHER" id="PTHR40624:SF1">
    <property type="entry name" value="BIOSYNTHESIS MONOOXYGENASE, PUTATIVE (AFU_ORTHOLOGUE AFUA_1G12025)-RELATED"/>
    <property type="match status" value="1"/>
</dbReference>
<name>A0AAD2FVU2_9STRA</name>
<dbReference type="PROSITE" id="PS51725">
    <property type="entry name" value="ABM"/>
    <property type="match status" value="1"/>
</dbReference>
<keyword evidence="1" id="KW-0812">Transmembrane</keyword>
<dbReference type="Gene3D" id="3.30.70.100">
    <property type="match status" value="1"/>
</dbReference>
<organism evidence="3 4">
    <name type="scientific">Cylindrotheca closterium</name>
    <dbReference type="NCBI Taxonomy" id="2856"/>
    <lineage>
        <taxon>Eukaryota</taxon>
        <taxon>Sar</taxon>
        <taxon>Stramenopiles</taxon>
        <taxon>Ochrophyta</taxon>
        <taxon>Bacillariophyta</taxon>
        <taxon>Bacillariophyceae</taxon>
        <taxon>Bacillariophycidae</taxon>
        <taxon>Bacillariales</taxon>
        <taxon>Bacillariaceae</taxon>
        <taxon>Cylindrotheca</taxon>
    </lineage>
</organism>
<dbReference type="InterPro" id="IPR011008">
    <property type="entry name" value="Dimeric_a/b-barrel"/>
</dbReference>
<dbReference type="Proteomes" id="UP001295423">
    <property type="component" value="Unassembled WGS sequence"/>
</dbReference>
<reference evidence="3" key="1">
    <citation type="submission" date="2023-08" db="EMBL/GenBank/DDBJ databases">
        <authorList>
            <person name="Audoor S."/>
            <person name="Bilcke G."/>
        </authorList>
    </citation>
    <scope>NUCLEOTIDE SEQUENCE</scope>
</reference>
<keyword evidence="4" id="KW-1185">Reference proteome</keyword>
<evidence type="ECO:0000259" key="2">
    <source>
        <dbReference type="PROSITE" id="PS51725"/>
    </source>
</evidence>
<dbReference type="AlphaFoldDB" id="A0AAD2FVU2"/>
<sequence>MRVSRGPMNSPSQQIIPFLACMVLGAALHHAFFLNKSEPRPRIPGTAWTLTVTFTFTDEEDQKQILEEWRSVTKYCAEKEPFLFHYEVGRSDADPLKVHMVERYKSKDDYLTKHKTGEEFLKFRPKLKALQDAGKVTIEGFSYQELGYGFV</sequence>